<evidence type="ECO:0000313" key="2">
    <source>
        <dbReference type="EMBL" id="KAL1249761.1"/>
    </source>
</evidence>
<sequence length="134" mass="15420">MEYYRRVLDEIISGNELAWVKRDLESQPQPEEGVLLWHPRARGGYTCERKVHVKRREVHQQASLFEFMSIKSGTHLRKVPFLSLRCSQSPLDPSPQRANQSTETVDRSGVRREEQIGQATPVYVIAEALSALFN</sequence>
<proteinExistence type="predicted"/>
<dbReference type="EMBL" id="JAYMGO010000023">
    <property type="protein sequence ID" value="KAL1249761.1"/>
    <property type="molecule type" value="Genomic_DNA"/>
</dbReference>
<feature type="compositionally biased region" description="Polar residues" evidence="1">
    <location>
        <begin position="88"/>
        <end position="103"/>
    </location>
</feature>
<keyword evidence="3" id="KW-1185">Reference proteome</keyword>
<dbReference type="Proteomes" id="UP001558613">
    <property type="component" value="Unassembled WGS sequence"/>
</dbReference>
<protein>
    <submittedName>
        <fullName evidence="2">Uncharacterized protein</fullName>
    </submittedName>
</protein>
<gene>
    <name evidence="2" type="ORF">QQF64_020766</name>
</gene>
<evidence type="ECO:0000313" key="3">
    <source>
        <dbReference type="Proteomes" id="UP001558613"/>
    </source>
</evidence>
<comment type="caution">
    <text evidence="2">The sequence shown here is derived from an EMBL/GenBank/DDBJ whole genome shotgun (WGS) entry which is preliminary data.</text>
</comment>
<name>A0ABR3LCN5_9TELE</name>
<reference evidence="2 3" key="1">
    <citation type="submission" date="2023-09" db="EMBL/GenBank/DDBJ databases">
        <authorList>
            <person name="Wang M."/>
        </authorList>
    </citation>
    <scope>NUCLEOTIDE SEQUENCE [LARGE SCALE GENOMIC DNA]</scope>
    <source>
        <strain evidence="2">GT-2023</strain>
        <tissue evidence="2">Liver</tissue>
    </source>
</reference>
<organism evidence="2 3">
    <name type="scientific">Cirrhinus molitorella</name>
    <name type="common">mud carp</name>
    <dbReference type="NCBI Taxonomy" id="172907"/>
    <lineage>
        <taxon>Eukaryota</taxon>
        <taxon>Metazoa</taxon>
        <taxon>Chordata</taxon>
        <taxon>Craniata</taxon>
        <taxon>Vertebrata</taxon>
        <taxon>Euteleostomi</taxon>
        <taxon>Actinopterygii</taxon>
        <taxon>Neopterygii</taxon>
        <taxon>Teleostei</taxon>
        <taxon>Ostariophysi</taxon>
        <taxon>Cypriniformes</taxon>
        <taxon>Cyprinidae</taxon>
        <taxon>Labeoninae</taxon>
        <taxon>Labeonini</taxon>
        <taxon>Cirrhinus</taxon>
    </lineage>
</organism>
<feature type="region of interest" description="Disordered" evidence="1">
    <location>
        <begin position="88"/>
        <end position="110"/>
    </location>
</feature>
<evidence type="ECO:0000256" key="1">
    <source>
        <dbReference type="SAM" id="MobiDB-lite"/>
    </source>
</evidence>
<accession>A0ABR3LCN5</accession>